<keyword evidence="3" id="KW-0731">Sigma factor</keyword>
<dbReference type="GO" id="GO:0006352">
    <property type="term" value="P:DNA-templated transcription initiation"/>
    <property type="evidence" value="ECO:0007669"/>
    <property type="project" value="InterPro"/>
</dbReference>
<proteinExistence type="inferred from homology"/>
<evidence type="ECO:0000259" key="6">
    <source>
        <dbReference type="Pfam" id="PF08281"/>
    </source>
</evidence>
<gene>
    <name evidence="7" type="ORF">AWL63_15105</name>
</gene>
<dbReference type="InterPro" id="IPR039425">
    <property type="entry name" value="RNA_pol_sigma-70-like"/>
</dbReference>
<dbReference type="InterPro" id="IPR036388">
    <property type="entry name" value="WH-like_DNA-bd_sf"/>
</dbReference>
<evidence type="ECO:0000313" key="8">
    <source>
        <dbReference type="Proteomes" id="UP000094256"/>
    </source>
</evidence>
<dbReference type="InterPro" id="IPR007627">
    <property type="entry name" value="RNA_pol_sigma70_r2"/>
</dbReference>
<accession>A0A1B3ZCD8</accession>
<evidence type="ECO:0000259" key="5">
    <source>
        <dbReference type="Pfam" id="PF04542"/>
    </source>
</evidence>
<evidence type="ECO:0000256" key="2">
    <source>
        <dbReference type="ARBA" id="ARBA00023015"/>
    </source>
</evidence>
<dbReference type="SUPFAM" id="SSF88659">
    <property type="entry name" value="Sigma3 and sigma4 domains of RNA polymerase sigma factors"/>
    <property type="match status" value="1"/>
</dbReference>
<dbReference type="Pfam" id="PF04542">
    <property type="entry name" value="Sigma70_r2"/>
    <property type="match status" value="1"/>
</dbReference>
<evidence type="ECO:0000256" key="1">
    <source>
        <dbReference type="ARBA" id="ARBA00010641"/>
    </source>
</evidence>
<dbReference type="InterPro" id="IPR013249">
    <property type="entry name" value="RNA_pol_sigma70_r4_t2"/>
</dbReference>
<dbReference type="GO" id="GO:0003677">
    <property type="term" value="F:DNA binding"/>
    <property type="evidence" value="ECO:0007669"/>
    <property type="project" value="InterPro"/>
</dbReference>
<dbReference type="EMBL" id="CP014168">
    <property type="protein sequence ID" value="AOH85086.1"/>
    <property type="molecule type" value="Genomic_DNA"/>
</dbReference>
<name>A0A1B3ZCD8_9SPHN</name>
<dbReference type="RefSeq" id="WP_169833152.1">
    <property type="nucleotide sequence ID" value="NZ_CP014168.1"/>
</dbReference>
<dbReference type="PANTHER" id="PTHR43133">
    <property type="entry name" value="RNA POLYMERASE ECF-TYPE SIGMA FACTO"/>
    <property type="match status" value="1"/>
</dbReference>
<dbReference type="InterPro" id="IPR013324">
    <property type="entry name" value="RNA_pol_sigma_r3/r4-like"/>
</dbReference>
<protein>
    <submittedName>
        <fullName evidence="7">RNA polymerase subunit sigma-24</fullName>
    </submittedName>
</protein>
<dbReference type="AlphaFoldDB" id="A0A1B3ZCD8"/>
<dbReference type="KEGG" id="span:AWL63_15105"/>
<reference evidence="7 8" key="1">
    <citation type="submission" date="2016-01" db="EMBL/GenBank/DDBJ databases">
        <title>Complete genome and mega plasmid sequence of Sphingomonas panacis DCY99 elicits systemic resistance in rice to Xanthomonas oryzae.</title>
        <authorList>
            <person name="Kim Y.J."/>
            <person name="Yang D.C."/>
            <person name="Sing P."/>
        </authorList>
    </citation>
    <scope>NUCLEOTIDE SEQUENCE [LARGE SCALE GENOMIC DNA]</scope>
    <source>
        <strain evidence="7 8">DCY99</strain>
    </source>
</reference>
<dbReference type="STRING" id="1560345.AWL63_15105"/>
<dbReference type="NCBIfam" id="TIGR02937">
    <property type="entry name" value="sigma70-ECF"/>
    <property type="match status" value="1"/>
</dbReference>
<dbReference type="PANTHER" id="PTHR43133:SF63">
    <property type="entry name" value="RNA POLYMERASE SIGMA FACTOR FECI-RELATED"/>
    <property type="match status" value="1"/>
</dbReference>
<dbReference type="InterPro" id="IPR014284">
    <property type="entry name" value="RNA_pol_sigma-70_dom"/>
</dbReference>
<feature type="domain" description="RNA polymerase sigma-70 region 2" evidence="5">
    <location>
        <begin position="28"/>
        <end position="92"/>
    </location>
</feature>
<dbReference type="Gene3D" id="1.10.1740.10">
    <property type="match status" value="1"/>
</dbReference>
<keyword evidence="4" id="KW-0804">Transcription</keyword>
<keyword evidence="2" id="KW-0805">Transcription regulation</keyword>
<dbReference type="GO" id="GO:0016987">
    <property type="term" value="F:sigma factor activity"/>
    <property type="evidence" value="ECO:0007669"/>
    <property type="project" value="UniProtKB-KW"/>
</dbReference>
<dbReference type="SUPFAM" id="SSF88946">
    <property type="entry name" value="Sigma2 domain of RNA polymerase sigma factors"/>
    <property type="match status" value="1"/>
</dbReference>
<comment type="similarity">
    <text evidence="1">Belongs to the sigma-70 factor family. ECF subfamily.</text>
</comment>
<dbReference type="Proteomes" id="UP000094256">
    <property type="component" value="Chromosome"/>
</dbReference>
<organism evidence="7 8">
    <name type="scientific">Sphingomonas panacis</name>
    <dbReference type="NCBI Taxonomy" id="1560345"/>
    <lineage>
        <taxon>Bacteria</taxon>
        <taxon>Pseudomonadati</taxon>
        <taxon>Pseudomonadota</taxon>
        <taxon>Alphaproteobacteria</taxon>
        <taxon>Sphingomonadales</taxon>
        <taxon>Sphingomonadaceae</taxon>
        <taxon>Sphingomonas</taxon>
    </lineage>
</organism>
<feature type="domain" description="RNA polymerase sigma factor 70 region 4 type 2" evidence="6">
    <location>
        <begin position="125"/>
        <end position="176"/>
    </location>
</feature>
<sequence>MERDRTSIHGRLPAVDPLTDRSILLARLARTYERALSRFFQRRVTVQADVPDLVQDVYVRLSRMVDPAAIEKPEHFLFVTAANVLKDRARRDAVRGAGLHDEIDESLAGSEISPDRVLESREAADRLQAVLIELPERTRDVFVLRVLEGLRMADVARAIGISTRAAEKHQAKALARVTEALEDWRHR</sequence>
<dbReference type="Gene3D" id="1.10.10.10">
    <property type="entry name" value="Winged helix-like DNA-binding domain superfamily/Winged helix DNA-binding domain"/>
    <property type="match status" value="1"/>
</dbReference>
<evidence type="ECO:0000313" key="7">
    <source>
        <dbReference type="EMBL" id="AOH85086.1"/>
    </source>
</evidence>
<dbReference type="InterPro" id="IPR013325">
    <property type="entry name" value="RNA_pol_sigma_r2"/>
</dbReference>
<evidence type="ECO:0000256" key="3">
    <source>
        <dbReference type="ARBA" id="ARBA00023082"/>
    </source>
</evidence>
<dbReference type="Pfam" id="PF08281">
    <property type="entry name" value="Sigma70_r4_2"/>
    <property type="match status" value="1"/>
</dbReference>
<evidence type="ECO:0000256" key="4">
    <source>
        <dbReference type="ARBA" id="ARBA00023163"/>
    </source>
</evidence>
<keyword evidence="8" id="KW-1185">Reference proteome</keyword>